<reference evidence="2 3" key="1">
    <citation type="journal article" date="2016" name="Environ. Microbiol.">
        <title>Genomic resolution of a cold subsurface aquifer community provides metabolic insights for novel microbes adapted to high CO concentrations.</title>
        <authorList>
            <person name="Probst A.J."/>
            <person name="Castelle C.J."/>
            <person name="Singh A."/>
            <person name="Brown C.T."/>
            <person name="Anantharaman K."/>
            <person name="Sharon I."/>
            <person name="Hug L.A."/>
            <person name="Burstein D."/>
            <person name="Emerson J.B."/>
            <person name="Thomas B.C."/>
            <person name="Banfield J.F."/>
        </authorList>
    </citation>
    <scope>NUCLEOTIDE SEQUENCE [LARGE SCALE GENOMIC DNA]</scope>
    <source>
        <strain evidence="2">CG1_02_38_13</strain>
    </source>
</reference>
<protein>
    <recommendedName>
        <fullName evidence="1">SpoVT-AbrB domain-containing protein</fullName>
    </recommendedName>
</protein>
<dbReference type="EMBL" id="MNVB01000075">
    <property type="protein sequence ID" value="OIO15858.1"/>
    <property type="molecule type" value="Genomic_DNA"/>
</dbReference>
<dbReference type="GO" id="GO:0003677">
    <property type="term" value="F:DNA binding"/>
    <property type="evidence" value="ECO:0007669"/>
    <property type="project" value="InterPro"/>
</dbReference>
<sequence length="87" mass="10021">MNQLLTIRDRRQITFPRDVLEAFGLGVGDKLFLQNDGNKITLAPVKSKSLDLLSEIKKIVNNSKITEKDLQESARQYRKDIVKQKYS</sequence>
<feature type="domain" description="SpoVT-AbrB" evidence="1">
    <location>
        <begin position="5"/>
        <end position="50"/>
    </location>
</feature>
<evidence type="ECO:0000259" key="1">
    <source>
        <dbReference type="SMART" id="SM00966"/>
    </source>
</evidence>
<dbReference type="Pfam" id="PF04014">
    <property type="entry name" value="MazE_antitoxin"/>
    <property type="match status" value="1"/>
</dbReference>
<evidence type="ECO:0000313" key="2">
    <source>
        <dbReference type="EMBL" id="OIO15858.1"/>
    </source>
</evidence>
<dbReference type="InterPro" id="IPR037914">
    <property type="entry name" value="SpoVT-AbrB_sf"/>
</dbReference>
<dbReference type="AlphaFoldDB" id="A0A1J4TV59"/>
<dbReference type="InterPro" id="IPR007159">
    <property type="entry name" value="SpoVT-AbrB_dom"/>
</dbReference>
<evidence type="ECO:0000313" key="3">
    <source>
        <dbReference type="Proteomes" id="UP000182465"/>
    </source>
</evidence>
<dbReference type="Gene3D" id="2.10.260.10">
    <property type="match status" value="1"/>
</dbReference>
<dbReference type="SUPFAM" id="SSF89447">
    <property type="entry name" value="AbrB/MazE/MraZ-like"/>
    <property type="match status" value="1"/>
</dbReference>
<organism evidence="2 3">
    <name type="scientific">Candidatus Kuenenbacteria bacterium CG1_02_38_13</name>
    <dbReference type="NCBI Taxonomy" id="1805235"/>
    <lineage>
        <taxon>Bacteria</taxon>
        <taxon>Candidatus Kueneniibacteriota</taxon>
    </lineage>
</organism>
<dbReference type="Proteomes" id="UP000182465">
    <property type="component" value="Unassembled WGS sequence"/>
</dbReference>
<gene>
    <name evidence="2" type="ORF">AUJ29_03450</name>
</gene>
<comment type="caution">
    <text evidence="2">The sequence shown here is derived from an EMBL/GenBank/DDBJ whole genome shotgun (WGS) entry which is preliminary data.</text>
</comment>
<dbReference type="SMART" id="SM00966">
    <property type="entry name" value="SpoVT_AbrB"/>
    <property type="match status" value="1"/>
</dbReference>
<accession>A0A1J4TV59</accession>
<proteinExistence type="predicted"/>
<name>A0A1J4TV59_9BACT</name>